<feature type="domain" description="Probable sensor" evidence="1">
    <location>
        <begin position="26"/>
        <end position="115"/>
    </location>
</feature>
<dbReference type="Pfam" id="PF21751">
    <property type="entry name" value="DACNV"/>
    <property type="match status" value="1"/>
</dbReference>
<sequence>MAEYAFPAQLLEELHAHWRPPHSSTSSALPDDLTLLRLLETCYHASLRTAELRATRCVLAYVSTDSLSNRSLLRFEHPAILTASELVRLAPVTELHRTLIGCHHFGGMLKIWGLFEHGQAWQTVDSISGTTTREEDLPDDCLTITIEGPGALSVARGEKEVVRLRDGKIIAPHKHPLRQMDKPLGTFFETLVKGLKEPETGDAIISSFKVEREQLLDIYMMAIARILERIRSERHGGSVVISASPLSRRVAYRTYTVIGHAALADDILNHCRALRGLQAAPIDPSSEAERFRAEAAVRQSSQSLIRGVNRVSLLAAIDGAVLLDGKLRIEGFGVRFPVLLPPDTTILDALTGIEYPCDEWGLRHQSVFSVCQKCDEAVGFVISQDGSVKAVKSVQGRLHFWDGILD</sequence>
<dbReference type="OrthoDB" id="287492at2"/>
<gene>
    <name evidence="2" type="ordered locus">Plabr_1493</name>
</gene>
<dbReference type="RefSeq" id="WP_013627832.1">
    <property type="nucleotide sequence ID" value="NC_015174.1"/>
</dbReference>
<evidence type="ECO:0000259" key="1">
    <source>
        <dbReference type="Pfam" id="PF21751"/>
    </source>
</evidence>
<dbReference type="EMBL" id="CP002546">
    <property type="protein sequence ID" value="ADY59104.1"/>
    <property type="molecule type" value="Genomic_DNA"/>
</dbReference>
<evidence type="ECO:0000313" key="2">
    <source>
        <dbReference type="EMBL" id="ADY59104.1"/>
    </source>
</evidence>
<keyword evidence="3" id="KW-1185">Reference proteome</keyword>
<reference evidence="3" key="1">
    <citation type="submission" date="2011-02" db="EMBL/GenBank/DDBJ databases">
        <title>The complete genome of Planctomyces brasiliensis DSM 5305.</title>
        <authorList>
            <person name="Lucas S."/>
            <person name="Copeland A."/>
            <person name="Lapidus A."/>
            <person name="Bruce D."/>
            <person name="Goodwin L."/>
            <person name="Pitluck S."/>
            <person name="Kyrpides N."/>
            <person name="Mavromatis K."/>
            <person name="Pagani I."/>
            <person name="Ivanova N."/>
            <person name="Ovchinnikova G."/>
            <person name="Lu M."/>
            <person name="Detter J.C."/>
            <person name="Han C."/>
            <person name="Land M."/>
            <person name="Hauser L."/>
            <person name="Markowitz V."/>
            <person name="Cheng J.-F."/>
            <person name="Hugenholtz P."/>
            <person name="Woyke T."/>
            <person name="Wu D."/>
            <person name="Tindall B."/>
            <person name="Pomrenke H.G."/>
            <person name="Brambilla E."/>
            <person name="Klenk H.-P."/>
            <person name="Eisen J.A."/>
        </authorList>
    </citation>
    <scope>NUCLEOTIDE SEQUENCE [LARGE SCALE GENOMIC DNA]</scope>
    <source>
        <strain evidence="3">ATCC 49424 / DSM 5305 / JCM 21570 / NBRC 103401 / IFAM 1448</strain>
    </source>
</reference>
<dbReference type="KEGG" id="pbs:Plabr_1493"/>
<name>F0SQS4_RUBBR</name>
<proteinExistence type="predicted"/>
<accession>F0SQS4</accession>
<dbReference type="STRING" id="756272.Plabr_1493"/>
<organism evidence="2 3">
    <name type="scientific">Rubinisphaera brasiliensis (strain ATCC 49424 / DSM 5305 / JCM 21570 / IAM 15109 / NBRC 103401 / IFAM 1448)</name>
    <name type="common">Planctomyces brasiliensis</name>
    <dbReference type="NCBI Taxonomy" id="756272"/>
    <lineage>
        <taxon>Bacteria</taxon>
        <taxon>Pseudomonadati</taxon>
        <taxon>Planctomycetota</taxon>
        <taxon>Planctomycetia</taxon>
        <taxon>Planctomycetales</taxon>
        <taxon>Planctomycetaceae</taxon>
        <taxon>Rubinisphaera</taxon>
    </lineage>
</organism>
<dbReference type="Proteomes" id="UP000006860">
    <property type="component" value="Chromosome"/>
</dbReference>
<dbReference type="AlphaFoldDB" id="F0SQS4"/>
<dbReference type="eggNOG" id="ENOG502Z9MV">
    <property type="taxonomic scope" value="Bacteria"/>
</dbReference>
<dbReference type="HOGENOM" id="CLU_052961_0_0_0"/>
<evidence type="ECO:0000313" key="3">
    <source>
        <dbReference type="Proteomes" id="UP000006860"/>
    </source>
</evidence>
<dbReference type="InterPro" id="IPR048551">
    <property type="entry name" value="DACNV"/>
</dbReference>
<protein>
    <recommendedName>
        <fullName evidence="1">Probable sensor domain-containing protein</fullName>
    </recommendedName>
</protein>